<feature type="compositionally biased region" description="Gly residues" evidence="20">
    <location>
        <begin position="52"/>
        <end position="61"/>
    </location>
</feature>
<keyword evidence="6 19" id="KW-0819">tRNA processing</keyword>
<dbReference type="PANTHER" id="PTHR45846">
    <property type="entry name" value="TRNA-DIHYDROURIDINE(47) SYNTHASE [NAD(P)(+)]-LIKE"/>
    <property type="match status" value="1"/>
</dbReference>
<dbReference type="InterPro" id="IPR018517">
    <property type="entry name" value="tRNA_hU_synthase_CS"/>
</dbReference>
<comment type="catalytic activity">
    <reaction evidence="14">
        <text>5,6-dihydrouridine(47) in tRNA + NAD(+) = uridine(47) in tRNA + NADH + H(+)</text>
        <dbReference type="Rhea" id="RHEA:53364"/>
        <dbReference type="Rhea" id="RHEA-COMP:13539"/>
        <dbReference type="Rhea" id="RHEA-COMP:13540"/>
        <dbReference type="ChEBI" id="CHEBI:15378"/>
        <dbReference type="ChEBI" id="CHEBI:57540"/>
        <dbReference type="ChEBI" id="CHEBI:57945"/>
        <dbReference type="ChEBI" id="CHEBI:65315"/>
        <dbReference type="ChEBI" id="CHEBI:74443"/>
        <dbReference type="EC" id="1.3.1.89"/>
    </reaction>
    <physiologicalReaction direction="right-to-left" evidence="14">
        <dbReference type="Rhea" id="RHEA:53366"/>
    </physiologicalReaction>
</comment>
<dbReference type="FunFam" id="3.20.20.70:FF:000067">
    <property type="entry name" value="tRNA-dihydrouridine(47) synthase [NAD(P)(+)]"/>
    <property type="match status" value="1"/>
</dbReference>
<comment type="similarity">
    <text evidence="19">Belongs to the dus family. Dus3 subfamily.</text>
</comment>
<comment type="caution">
    <text evidence="22">The sequence shown here is derived from an EMBL/GenBank/DDBJ whole genome shotgun (WGS) entry which is preliminary data.</text>
</comment>
<evidence type="ECO:0000313" key="22">
    <source>
        <dbReference type="EMBL" id="KAG8463606.1"/>
    </source>
</evidence>
<evidence type="ECO:0000256" key="2">
    <source>
        <dbReference type="ARBA" id="ARBA00012376"/>
    </source>
</evidence>
<feature type="zinc finger region" description="C3H1-type" evidence="18">
    <location>
        <begin position="87"/>
        <end position="115"/>
    </location>
</feature>
<dbReference type="InterPro" id="IPR035587">
    <property type="entry name" value="DUS-like_FMN-bd"/>
</dbReference>
<comment type="catalytic activity">
    <reaction evidence="17">
        <text>5,6-dihydrouridine(47) in tRNA + NADP(+) = uridine(47) in tRNA + NADPH + H(+)</text>
        <dbReference type="Rhea" id="RHEA:53360"/>
        <dbReference type="Rhea" id="RHEA-COMP:13539"/>
        <dbReference type="Rhea" id="RHEA-COMP:13540"/>
        <dbReference type="ChEBI" id="CHEBI:15378"/>
        <dbReference type="ChEBI" id="CHEBI:57783"/>
        <dbReference type="ChEBI" id="CHEBI:58349"/>
        <dbReference type="ChEBI" id="CHEBI:65315"/>
        <dbReference type="ChEBI" id="CHEBI:74443"/>
        <dbReference type="EC" id="1.3.1.89"/>
    </reaction>
    <physiologicalReaction direction="right-to-left" evidence="17">
        <dbReference type="Rhea" id="RHEA:53362"/>
    </physiologicalReaction>
</comment>
<dbReference type="OMA" id="HEREANS"/>
<keyword evidence="4 19" id="KW-0288">FMN</keyword>
<evidence type="ECO:0000256" key="12">
    <source>
        <dbReference type="ARBA" id="ARBA00023002"/>
    </source>
</evidence>
<name>A0A8J5XDI9_DIALT</name>
<feature type="region of interest" description="Disordered" evidence="20">
    <location>
        <begin position="23"/>
        <end position="86"/>
    </location>
</feature>
<keyword evidence="9 18" id="KW-0863">Zinc-finger</keyword>
<evidence type="ECO:0000256" key="1">
    <source>
        <dbReference type="ARBA" id="ARBA00001917"/>
    </source>
</evidence>
<organism evidence="22 23">
    <name type="scientific">Diacronema lutheri</name>
    <name type="common">Unicellular marine alga</name>
    <name type="synonym">Monochrysis lutheri</name>
    <dbReference type="NCBI Taxonomy" id="2081491"/>
    <lineage>
        <taxon>Eukaryota</taxon>
        <taxon>Haptista</taxon>
        <taxon>Haptophyta</taxon>
        <taxon>Pavlovophyceae</taxon>
        <taxon>Pavlovales</taxon>
        <taxon>Pavlovaceae</taxon>
        <taxon>Diacronema</taxon>
    </lineage>
</organism>
<evidence type="ECO:0000256" key="10">
    <source>
        <dbReference type="ARBA" id="ARBA00022833"/>
    </source>
</evidence>
<dbReference type="GO" id="GO:0008270">
    <property type="term" value="F:zinc ion binding"/>
    <property type="evidence" value="ECO:0007669"/>
    <property type="project" value="UniProtKB-KW"/>
</dbReference>
<dbReference type="OrthoDB" id="259935at2759"/>
<evidence type="ECO:0000256" key="15">
    <source>
        <dbReference type="ARBA" id="ARBA00048342"/>
    </source>
</evidence>
<dbReference type="EC" id="1.3.1.-" evidence="19"/>
<evidence type="ECO:0000259" key="21">
    <source>
        <dbReference type="PROSITE" id="PS50103"/>
    </source>
</evidence>
<dbReference type="InterPro" id="IPR036855">
    <property type="entry name" value="Znf_CCCH_sf"/>
</dbReference>
<dbReference type="SUPFAM" id="SSF90229">
    <property type="entry name" value="CCCH zinc finger"/>
    <property type="match status" value="1"/>
</dbReference>
<dbReference type="GO" id="GO:0102265">
    <property type="term" value="F:tRNA-dihydrouridine47 synthase activity"/>
    <property type="evidence" value="ECO:0007669"/>
    <property type="project" value="UniProtKB-EC"/>
</dbReference>
<proteinExistence type="inferred from homology"/>
<dbReference type="PROSITE" id="PS50103">
    <property type="entry name" value="ZF_C3H1"/>
    <property type="match status" value="1"/>
</dbReference>
<evidence type="ECO:0000256" key="17">
    <source>
        <dbReference type="ARBA" id="ARBA00049513"/>
    </source>
</evidence>
<keyword evidence="3 19" id="KW-0285">Flavoprotein</keyword>
<reference evidence="22" key="1">
    <citation type="submission" date="2021-05" db="EMBL/GenBank/DDBJ databases">
        <title>The genome of the haptophyte Pavlova lutheri (Diacronema luteri, Pavlovales) - a model for lipid biosynthesis in eukaryotic algae.</title>
        <authorList>
            <person name="Hulatt C.J."/>
            <person name="Posewitz M.C."/>
        </authorList>
    </citation>
    <scope>NUCLEOTIDE SEQUENCE</scope>
    <source>
        <strain evidence="22">NIVA-4/92</strain>
    </source>
</reference>
<dbReference type="GO" id="GO:0003723">
    <property type="term" value="F:RNA binding"/>
    <property type="evidence" value="ECO:0007669"/>
    <property type="project" value="TreeGrafter"/>
</dbReference>
<gene>
    <name evidence="22" type="ORF">KFE25_003879</name>
</gene>
<evidence type="ECO:0000256" key="20">
    <source>
        <dbReference type="SAM" id="MobiDB-lite"/>
    </source>
</evidence>
<evidence type="ECO:0000256" key="4">
    <source>
        <dbReference type="ARBA" id="ARBA00022643"/>
    </source>
</evidence>
<dbReference type="Proteomes" id="UP000751190">
    <property type="component" value="Unassembled WGS sequence"/>
</dbReference>
<dbReference type="InterPro" id="IPR013785">
    <property type="entry name" value="Aldolase_TIM"/>
</dbReference>
<keyword evidence="5" id="KW-0507">mRNA processing</keyword>
<keyword evidence="13" id="KW-0520">NAD</keyword>
<evidence type="ECO:0000256" key="9">
    <source>
        <dbReference type="ARBA" id="ARBA00022771"/>
    </source>
</evidence>
<dbReference type="EMBL" id="JAGTXO010000015">
    <property type="protein sequence ID" value="KAG8463606.1"/>
    <property type="molecule type" value="Genomic_DNA"/>
</dbReference>
<feature type="compositionally biased region" description="Low complexity" evidence="20">
    <location>
        <begin position="25"/>
        <end position="51"/>
    </location>
</feature>
<dbReference type="GO" id="GO:0006397">
    <property type="term" value="P:mRNA processing"/>
    <property type="evidence" value="ECO:0007669"/>
    <property type="project" value="UniProtKB-KW"/>
</dbReference>
<comment type="catalytic activity">
    <reaction evidence="16">
        <text>a 5,6-dihydrouridine in mRNA + NADP(+) = a uridine in mRNA + NADPH + H(+)</text>
        <dbReference type="Rhea" id="RHEA:69855"/>
        <dbReference type="Rhea" id="RHEA-COMP:14658"/>
        <dbReference type="Rhea" id="RHEA-COMP:17789"/>
        <dbReference type="ChEBI" id="CHEBI:15378"/>
        <dbReference type="ChEBI" id="CHEBI:57783"/>
        <dbReference type="ChEBI" id="CHEBI:58349"/>
        <dbReference type="ChEBI" id="CHEBI:65315"/>
        <dbReference type="ChEBI" id="CHEBI:74443"/>
    </reaction>
    <physiologicalReaction direction="right-to-left" evidence="16">
        <dbReference type="Rhea" id="RHEA:69857"/>
    </physiologicalReaction>
</comment>
<evidence type="ECO:0000256" key="3">
    <source>
        <dbReference type="ARBA" id="ARBA00022630"/>
    </source>
</evidence>
<evidence type="ECO:0000256" key="7">
    <source>
        <dbReference type="ARBA" id="ARBA00022723"/>
    </source>
</evidence>
<dbReference type="PROSITE" id="PS01136">
    <property type="entry name" value="UPF0034"/>
    <property type="match status" value="1"/>
</dbReference>
<keyword evidence="7 18" id="KW-0479">Metal-binding</keyword>
<evidence type="ECO:0000256" key="18">
    <source>
        <dbReference type="PROSITE-ProRule" id="PRU00723"/>
    </source>
</evidence>
<dbReference type="GO" id="GO:0050660">
    <property type="term" value="F:flavin adenine dinucleotide binding"/>
    <property type="evidence" value="ECO:0007669"/>
    <property type="project" value="UniProtKB-UniRule"/>
</dbReference>
<feature type="domain" description="C3H1-type" evidence="21">
    <location>
        <begin position="87"/>
        <end position="115"/>
    </location>
</feature>
<keyword evidence="11" id="KW-0521">NADP</keyword>
<evidence type="ECO:0000256" key="19">
    <source>
        <dbReference type="RuleBase" id="RU291113"/>
    </source>
</evidence>
<accession>A0A8J5XDI9</accession>
<dbReference type="SMART" id="SM00356">
    <property type="entry name" value="ZnF_C3H1"/>
    <property type="match status" value="2"/>
</dbReference>
<dbReference type="Gene3D" id="3.20.20.70">
    <property type="entry name" value="Aldolase class I"/>
    <property type="match status" value="1"/>
</dbReference>
<comment type="cofactor">
    <cofactor evidence="1 19">
        <name>FMN</name>
        <dbReference type="ChEBI" id="CHEBI:58210"/>
    </cofactor>
</comment>
<evidence type="ECO:0000256" key="6">
    <source>
        <dbReference type="ARBA" id="ARBA00022694"/>
    </source>
</evidence>
<evidence type="ECO:0000256" key="8">
    <source>
        <dbReference type="ARBA" id="ARBA00022737"/>
    </source>
</evidence>
<keyword evidence="12 19" id="KW-0560">Oxidoreductase</keyword>
<dbReference type="Pfam" id="PF01207">
    <property type="entry name" value="Dus"/>
    <property type="match status" value="1"/>
</dbReference>
<dbReference type="CDD" id="cd02801">
    <property type="entry name" value="DUS_like_FMN"/>
    <property type="match status" value="1"/>
</dbReference>
<dbReference type="SUPFAM" id="SSF51395">
    <property type="entry name" value="FMN-linked oxidoreductases"/>
    <property type="match status" value="1"/>
</dbReference>
<comment type="catalytic activity">
    <reaction evidence="15">
        <text>a 5,6-dihydrouridine in mRNA + NAD(+) = a uridine in mRNA + NADH + H(+)</text>
        <dbReference type="Rhea" id="RHEA:69851"/>
        <dbReference type="Rhea" id="RHEA-COMP:14658"/>
        <dbReference type="Rhea" id="RHEA-COMP:17789"/>
        <dbReference type="ChEBI" id="CHEBI:15378"/>
        <dbReference type="ChEBI" id="CHEBI:57540"/>
        <dbReference type="ChEBI" id="CHEBI:57945"/>
        <dbReference type="ChEBI" id="CHEBI:65315"/>
        <dbReference type="ChEBI" id="CHEBI:74443"/>
    </reaction>
    <physiologicalReaction direction="right-to-left" evidence="15">
        <dbReference type="Rhea" id="RHEA:69853"/>
    </physiologicalReaction>
</comment>
<dbReference type="InterPro" id="IPR000571">
    <property type="entry name" value="Znf_CCCH"/>
</dbReference>
<evidence type="ECO:0000256" key="5">
    <source>
        <dbReference type="ARBA" id="ARBA00022664"/>
    </source>
</evidence>
<dbReference type="Pfam" id="PF00642">
    <property type="entry name" value="zf-CCCH"/>
    <property type="match status" value="1"/>
</dbReference>
<dbReference type="PANTHER" id="PTHR45846:SF1">
    <property type="entry name" value="TRNA-DIHYDROURIDINE(47) SYNTHASE [NAD(P)(+)]-LIKE"/>
    <property type="match status" value="1"/>
</dbReference>
<evidence type="ECO:0000256" key="14">
    <source>
        <dbReference type="ARBA" id="ARBA00048266"/>
    </source>
</evidence>
<evidence type="ECO:0000313" key="23">
    <source>
        <dbReference type="Proteomes" id="UP000751190"/>
    </source>
</evidence>
<protein>
    <recommendedName>
        <fullName evidence="2 19">tRNA-dihydrouridine(47) synthase [NAD(P)(+)]</fullName>
        <ecNumber evidence="19">1.3.1.-</ecNumber>
    </recommendedName>
    <alternativeName>
        <fullName evidence="19">tRNA-dihydrouridine synthase 3</fullName>
    </alternativeName>
</protein>
<evidence type="ECO:0000256" key="13">
    <source>
        <dbReference type="ARBA" id="ARBA00023027"/>
    </source>
</evidence>
<keyword evidence="8" id="KW-0677">Repeat</keyword>
<keyword evidence="10 18" id="KW-0862">Zinc</keyword>
<evidence type="ECO:0000256" key="16">
    <source>
        <dbReference type="ARBA" id="ARBA00049447"/>
    </source>
</evidence>
<keyword evidence="23" id="KW-1185">Reference proteome</keyword>
<evidence type="ECO:0000256" key="11">
    <source>
        <dbReference type="ARBA" id="ARBA00022857"/>
    </source>
</evidence>
<dbReference type="AlphaFoldDB" id="A0A8J5XDI9"/>
<dbReference type="Gene3D" id="4.10.1000.10">
    <property type="entry name" value="Zinc finger, CCCH-type"/>
    <property type="match status" value="1"/>
</dbReference>
<sequence length="636" mass="67667">MDPVVVARPAGIAPVKAEFLRAKQSAPAPAASAPAATPAESAADAAAAGAPGADGGGGGGGRDGDGNGARKRKRGMNKPNEREHYRAPRTAMCTRFLADHSCEFGDRCKYSHDVQAYLTSGQRPVDLPGECPQVASAGFCRHGVLCRFGLSHIDAEGRNLVAPGVIADSRAHVPGETNYVPASVLAALRRREYAFHKANGAAQLSREATASCVARTGRGWGEAAPEEGAEGAPPATAADFAELAAGAAGAPASARAPEGEQGAGFGCSESALRAEERKLFDIRGKLYLAPLTTVGNLPFRRLAVALGADVTCSEMALSLKLLQGDPHEWSLLRRHSSEAFFGVQIAGGATDIVARACEAISREAHVDFVDLNMGCPIDSICNKGMGAMLVGRPTRVGELVRAAATVLAPAHLTVKLRTGVEDRVPMAHKIVPLLATWGASACTLHGRSRQQRYSRTADWNYIGQCAAASSVPLIGNGDIFSYEDLDAALRTGELATVMVARGALIKPWIFTELKERRHWDITAGERFEQMKQFVRNGLEHWGSDELGVNRTRTFLLEWLSFTHRYVPIGLLDVLPARINERPPSYYGRSDLETLLASPAADDWVKLSEMLLGPVPTGYRFTPKHKANASGPMVAEG</sequence>